<dbReference type="InterPro" id="IPR032675">
    <property type="entry name" value="LRR_dom_sf"/>
</dbReference>
<reference evidence="1 2" key="1">
    <citation type="submission" date="2024-01" db="EMBL/GenBank/DDBJ databases">
        <title>The genomes of 5 underutilized Papilionoideae crops provide insights into root nodulation and disease resistanc.</title>
        <authorList>
            <person name="Jiang F."/>
        </authorList>
    </citation>
    <scope>NUCLEOTIDE SEQUENCE [LARGE SCALE GENOMIC DNA]</scope>
    <source>
        <strain evidence="1">DUOXIRENSHENG_FW03</strain>
        <tissue evidence="1">Leaves</tissue>
    </source>
</reference>
<sequence length="155" mass="17719">MGKEIVRQESPDQPGKRSRLWCPEDIIQVLEENEGTDRIQIIILECQNYVIEWDGMAFKQMSNLKTLIVRDGNFTIGPKHLPNSLRVLEWWEYPSPSLPSDFHPKKLVTLQLPRSCLMSLDLFMYNKKFGSLGTTAAVVAYLPEVTSSSHVISLQ</sequence>
<comment type="caution">
    <text evidence="1">The sequence shown here is derived from an EMBL/GenBank/DDBJ whole genome shotgun (WGS) entry which is preliminary data.</text>
</comment>
<gene>
    <name evidence="1" type="ORF">VNO78_33088</name>
</gene>
<protein>
    <submittedName>
        <fullName evidence="1">Uncharacterized protein</fullName>
    </submittedName>
</protein>
<organism evidence="1 2">
    <name type="scientific">Psophocarpus tetragonolobus</name>
    <name type="common">Winged bean</name>
    <name type="synonym">Dolichos tetragonolobus</name>
    <dbReference type="NCBI Taxonomy" id="3891"/>
    <lineage>
        <taxon>Eukaryota</taxon>
        <taxon>Viridiplantae</taxon>
        <taxon>Streptophyta</taxon>
        <taxon>Embryophyta</taxon>
        <taxon>Tracheophyta</taxon>
        <taxon>Spermatophyta</taxon>
        <taxon>Magnoliopsida</taxon>
        <taxon>eudicotyledons</taxon>
        <taxon>Gunneridae</taxon>
        <taxon>Pentapetalae</taxon>
        <taxon>rosids</taxon>
        <taxon>fabids</taxon>
        <taxon>Fabales</taxon>
        <taxon>Fabaceae</taxon>
        <taxon>Papilionoideae</taxon>
        <taxon>50 kb inversion clade</taxon>
        <taxon>NPAAA clade</taxon>
        <taxon>indigoferoid/millettioid clade</taxon>
        <taxon>Phaseoleae</taxon>
        <taxon>Psophocarpus</taxon>
    </lineage>
</organism>
<evidence type="ECO:0000313" key="2">
    <source>
        <dbReference type="Proteomes" id="UP001386955"/>
    </source>
</evidence>
<keyword evidence="2" id="KW-1185">Reference proteome</keyword>
<dbReference type="Proteomes" id="UP001386955">
    <property type="component" value="Unassembled WGS sequence"/>
</dbReference>
<dbReference type="AlphaFoldDB" id="A0AAN9P1R2"/>
<dbReference type="SUPFAM" id="SSF52058">
    <property type="entry name" value="L domain-like"/>
    <property type="match status" value="1"/>
</dbReference>
<name>A0AAN9P1R2_PSOTE</name>
<dbReference type="PANTHER" id="PTHR11017:SF219">
    <property type="entry name" value="ARCHAEAL ATPASE"/>
    <property type="match status" value="1"/>
</dbReference>
<dbReference type="InterPro" id="IPR044974">
    <property type="entry name" value="Disease_R_plants"/>
</dbReference>
<dbReference type="PANTHER" id="PTHR11017">
    <property type="entry name" value="LEUCINE-RICH REPEAT-CONTAINING PROTEIN"/>
    <property type="match status" value="1"/>
</dbReference>
<evidence type="ECO:0000313" key="1">
    <source>
        <dbReference type="EMBL" id="KAK7380574.1"/>
    </source>
</evidence>
<dbReference type="EMBL" id="JAYMYS010000009">
    <property type="protein sequence ID" value="KAK7380574.1"/>
    <property type="molecule type" value="Genomic_DNA"/>
</dbReference>
<dbReference type="GO" id="GO:0006952">
    <property type="term" value="P:defense response"/>
    <property type="evidence" value="ECO:0007669"/>
    <property type="project" value="InterPro"/>
</dbReference>
<dbReference type="Gene3D" id="3.80.10.10">
    <property type="entry name" value="Ribonuclease Inhibitor"/>
    <property type="match status" value="1"/>
</dbReference>
<proteinExistence type="predicted"/>
<accession>A0AAN9P1R2</accession>